<reference evidence="4 5" key="1">
    <citation type="submission" date="2025-04" db="UniProtKB">
        <authorList>
            <consortium name="RefSeq"/>
        </authorList>
    </citation>
    <scope>IDENTIFICATION</scope>
</reference>
<organism evidence="3 5">
    <name type="scientific">Cephus cinctus</name>
    <name type="common">Wheat stem sawfly</name>
    <dbReference type="NCBI Taxonomy" id="211228"/>
    <lineage>
        <taxon>Eukaryota</taxon>
        <taxon>Metazoa</taxon>
        <taxon>Ecdysozoa</taxon>
        <taxon>Arthropoda</taxon>
        <taxon>Hexapoda</taxon>
        <taxon>Insecta</taxon>
        <taxon>Pterygota</taxon>
        <taxon>Neoptera</taxon>
        <taxon>Endopterygota</taxon>
        <taxon>Hymenoptera</taxon>
        <taxon>Cephoidea</taxon>
        <taxon>Cephidae</taxon>
        <taxon>Cephus</taxon>
    </lineage>
</organism>
<dbReference type="Proteomes" id="UP000694920">
    <property type="component" value="Unplaced"/>
</dbReference>
<gene>
    <name evidence="4 5" type="primary">LOC107273252</name>
</gene>
<dbReference type="KEGG" id="ccin:107273252"/>
<dbReference type="AlphaFoldDB" id="A0AAJ7W6G8"/>
<keyword evidence="3" id="KW-1185">Reference proteome</keyword>
<protein>
    <submittedName>
        <fullName evidence="4 5">Uncharacterized protein LOC107273252</fullName>
    </submittedName>
</protein>
<accession>A0AAJ7W6G8</accession>
<feature type="transmembrane region" description="Helical" evidence="2">
    <location>
        <begin position="97"/>
        <end position="116"/>
    </location>
</feature>
<evidence type="ECO:0000313" key="4">
    <source>
        <dbReference type="RefSeq" id="XP_015606738.1"/>
    </source>
</evidence>
<evidence type="ECO:0000313" key="3">
    <source>
        <dbReference type="Proteomes" id="UP000694920"/>
    </source>
</evidence>
<evidence type="ECO:0000256" key="1">
    <source>
        <dbReference type="SAM" id="MobiDB-lite"/>
    </source>
</evidence>
<feature type="region of interest" description="Disordered" evidence="1">
    <location>
        <begin position="188"/>
        <end position="240"/>
    </location>
</feature>
<proteinExistence type="predicted"/>
<sequence>MVAGNECSVDQDCPNRQYCYTESSICVDYTNCNRYNRQEAKVYARNPSQCGPCLSGYEAELLGTGEEDNICKKSSAKSSDLEQNGDIKDGTWDTTTVVIAVGVLSVLVVGLITALYKGIKWWRKRKFVQEGMGCEKFIAMKNMGPSAPPPETRSFIDIEQPPPVYSRTYSNNNDYLKDRDLLARANPFASPNWVKPNPQYDDLQQDNDIPDYSNPGEDILSPPLPPPPAPDEDTNPSSWTPEQANVLVLPRPFSQFGVEQRENAVNTAMAEMNCPGIASDEENENLTSNPGTESSAPSQGARATTNSNNNHVWNFTMNLNVLNGDYKT</sequence>
<feature type="region of interest" description="Disordered" evidence="1">
    <location>
        <begin position="278"/>
        <end position="311"/>
    </location>
</feature>
<keyword evidence="2" id="KW-0812">Transmembrane</keyword>
<keyword evidence="2" id="KW-1133">Transmembrane helix</keyword>
<keyword evidence="2" id="KW-0472">Membrane</keyword>
<dbReference type="RefSeq" id="XP_015606738.1">
    <property type="nucleotide sequence ID" value="XM_015751252.2"/>
</dbReference>
<evidence type="ECO:0000313" key="5">
    <source>
        <dbReference type="RefSeq" id="XP_024946340.1"/>
    </source>
</evidence>
<evidence type="ECO:0000256" key="2">
    <source>
        <dbReference type="SAM" id="Phobius"/>
    </source>
</evidence>
<dbReference type="GeneID" id="107273252"/>
<name>A0AAJ7W6G8_CEPCN</name>
<dbReference type="RefSeq" id="XP_024946340.1">
    <property type="nucleotide sequence ID" value="XM_025090572.1"/>
</dbReference>
<feature type="compositionally biased region" description="Polar residues" evidence="1">
    <location>
        <begin position="285"/>
        <end position="311"/>
    </location>
</feature>